<dbReference type="Gene3D" id="3.30.479.10">
    <property type="entry name" value="6-pyruvoyl tetrahydropterin synthase/QueD"/>
    <property type="match status" value="1"/>
</dbReference>
<evidence type="ECO:0000313" key="11">
    <source>
        <dbReference type="EMBL" id="MDO2408845.1"/>
    </source>
</evidence>
<dbReference type="PANTHER" id="PTHR12589">
    <property type="entry name" value="PYRUVOYL TETRAHYDROBIOPTERIN SYNTHASE"/>
    <property type="match status" value="1"/>
</dbReference>
<comment type="cofactor">
    <cofactor evidence="1">
        <name>Zn(2+)</name>
        <dbReference type="ChEBI" id="CHEBI:29105"/>
    </cofactor>
</comment>
<evidence type="ECO:0000256" key="1">
    <source>
        <dbReference type="ARBA" id="ARBA00001947"/>
    </source>
</evidence>
<comment type="catalytic activity">
    <reaction evidence="10">
        <text>7,8-dihydroneopterin 3'-triphosphate + H2O = 6-carboxy-5,6,7,8-tetrahydropterin + triphosphate + acetaldehyde + 2 H(+)</text>
        <dbReference type="Rhea" id="RHEA:27966"/>
        <dbReference type="ChEBI" id="CHEBI:15343"/>
        <dbReference type="ChEBI" id="CHEBI:15377"/>
        <dbReference type="ChEBI" id="CHEBI:15378"/>
        <dbReference type="ChEBI" id="CHEBI:18036"/>
        <dbReference type="ChEBI" id="CHEBI:58462"/>
        <dbReference type="ChEBI" id="CHEBI:61032"/>
        <dbReference type="EC" id="4.1.2.50"/>
    </reaction>
</comment>
<keyword evidence="7" id="KW-0862">Zinc</keyword>
<keyword evidence="12" id="KW-1185">Reference proteome</keyword>
<dbReference type="Proteomes" id="UP001171111">
    <property type="component" value="Unassembled WGS sequence"/>
</dbReference>
<dbReference type="InterPro" id="IPR038418">
    <property type="entry name" value="6-PTP_synth/QueD_sf"/>
</dbReference>
<sequence length="188" mass="20970">MKIGRLYSFEAAHVVRDCASKRCKYSIHGHSYTAEIVLSAKGLDKAGMIYDFGLMKREIGYIIDCFDHSTILFAGDDDSYKNMIKTHSARWIELPFNTSAEQIARVLFALISKALSLTTMQNGENGVFLEYVKLNETAKGWACFEKADFESLGVDIASITCSQAVSSESGDIISRLSKNEKFINPKEL</sequence>
<accession>A0ABT8T5E0</accession>
<keyword evidence="6" id="KW-0479">Metal-binding</keyword>
<dbReference type="RefSeq" id="WP_302243591.1">
    <property type="nucleotide sequence ID" value="NZ_JAULJQ010000002.1"/>
</dbReference>
<reference evidence="11 12" key="1">
    <citation type="submission" date="2023-06" db="EMBL/GenBank/DDBJ databases">
        <title>Campylobacter magnum sp. nov., isolated from cecal contents of domestic pigs (Sus scrofa domesticus).</title>
        <authorList>
            <person name="Papic B."/>
            <person name="Gruntar I."/>
        </authorList>
    </citation>
    <scope>NUCLEOTIDE SEQUENCE [LARGE SCALE GENOMIC DNA]</scope>
    <source>
        <strain evidence="12">34484-21</strain>
    </source>
</reference>
<dbReference type="SUPFAM" id="SSF55620">
    <property type="entry name" value="Tetrahydrobiopterin biosynthesis enzymes-like"/>
    <property type="match status" value="1"/>
</dbReference>
<evidence type="ECO:0000256" key="7">
    <source>
        <dbReference type="ARBA" id="ARBA00022833"/>
    </source>
</evidence>
<dbReference type="InterPro" id="IPR007115">
    <property type="entry name" value="6-PTP_synth/QueD"/>
</dbReference>
<dbReference type="PANTHER" id="PTHR12589:SF7">
    <property type="entry name" value="6-PYRUVOYL TETRAHYDROBIOPTERIN SYNTHASE"/>
    <property type="match status" value="1"/>
</dbReference>
<evidence type="ECO:0000256" key="5">
    <source>
        <dbReference type="ARBA" id="ARBA00018141"/>
    </source>
</evidence>
<comment type="caution">
    <text evidence="11">The sequence shown here is derived from an EMBL/GenBank/DDBJ whole genome shotgun (WGS) entry which is preliminary data.</text>
</comment>
<evidence type="ECO:0000256" key="8">
    <source>
        <dbReference type="ARBA" id="ARBA00023239"/>
    </source>
</evidence>
<dbReference type="GO" id="GO:0070497">
    <property type="term" value="F:6-carboxytetrahydropterin synthase activity"/>
    <property type="evidence" value="ECO:0007669"/>
    <property type="project" value="UniProtKB-EC"/>
</dbReference>
<dbReference type="EMBL" id="JAULJQ010000002">
    <property type="protein sequence ID" value="MDO2408845.1"/>
    <property type="molecule type" value="Genomic_DNA"/>
</dbReference>
<evidence type="ECO:0000313" key="12">
    <source>
        <dbReference type="Proteomes" id="UP001171111"/>
    </source>
</evidence>
<gene>
    <name evidence="11" type="ORF">Q2362_01865</name>
</gene>
<keyword evidence="8 11" id="KW-0456">Lyase</keyword>
<evidence type="ECO:0000256" key="9">
    <source>
        <dbReference type="ARBA" id="ARBA00031449"/>
    </source>
</evidence>
<proteinExistence type="inferred from homology"/>
<dbReference type="Pfam" id="PF01242">
    <property type="entry name" value="PTPS"/>
    <property type="match status" value="1"/>
</dbReference>
<comment type="similarity">
    <text evidence="3">Belongs to the PTPS family. QueD subfamily.</text>
</comment>
<evidence type="ECO:0000256" key="6">
    <source>
        <dbReference type="ARBA" id="ARBA00022723"/>
    </source>
</evidence>
<comment type="pathway">
    <text evidence="2">Purine metabolism; 7-cyano-7-deazaguanine biosynthesis.</text>
</comment>
<protein>
    <recommendedName>
        <fullName evidence="5">6-carboxy-5,6,7,8-tetrahydropterin synthase</fullName>
        <ecNumber evidence="4">4.1.2.50</ecNumber>
    </recommendedName>
    <alternativeName>
        <fullName evidence="9">Queuosine biosynthesis protein QueD</fullName>
    </alternativeName>
</protein>
<evidence type="ECO:0000256" key="4">
    <source>
        <dbReference type="ARBA" id="ARBA00012982"/>
    </source>
</evidence>
<evidence type="ECO:0000256" key="2">
    <source>
        <dbReference type="ARBA" id="ARBA00005061"/>
    </source>
</evidence>
<name>A0ABT8T5E0_9BACT</name>
<organism evidence="11 12">
    <name type="scientific">Campylobacter magnus</name>
    <dbReference type="NCBI Taxonomy" id="3026462"/>
    <lineage>
        <taxon>Bacteria</taxon>
        <taxon>Pseudomonadati</taxon>
        <taxon>Campylobacterota</taxon>
        <taxon>Epsilonproteobacteria</taxon>
        <taxon>Campylobacterales</taxon>
        <taxon>Campylobacteraceae</taxon>
        <taxon>Campylobacter</taxon>
    </lineage>
</organism>
<dbReference type="EC" id="4.1.2.50" evidence="4"/>
<evidence type="ECO:0000256" key="10">
    <source>
        <dbReference type="ARBA" id="ARBA00048807"/>
    </source>
</evidence>
<evidence type="ECO:0000256" key="3">
    <source>
        <dbReference type="ARBA" id="ARBA00008900"/>
    </source>
</evidence>